<dbReference type="InterPro" id="IPR004218">
    <property type="entry name" value="GSHS_ATP-bd"/>
</dbReference>
<dbReference type="Proteomes" id="UP000193964">
    <property type="component" value="Unassembled WGS sequence"/>
</dbReference>
<evidence type="ECO:0000259" key="2">
    <source>
        <dbReference type="PROSITE" id="PS50975"/>
    </source>
</evidence>
<dbReference type="AlphaFoldDB" id="A0A1X2FH57"/>
<accession>A0A1X2FH57</accession>
<dbReference type="GO" id="GO:0004363">
    <property type="term" value="F:glutathione synthase activity"/>
    <property type="evidence" value="ECO:0007669"/>
    <property type="project" value="InterPro"/>
</dbReference>
<dbReference type="SUPFAM" id="SSF56059">
    <property type="entry name" value="Glutathione synthetase ATP-binding domain-like"/>
    <property type="match status" value="1"/>
</dbReference>
<dbReference type="RefSeq" id="WP_085142934.1">
    <property type="nucleotide sequence ID" value="NZ_JACKUA010000019.1"/>
</dbReference>
<dbReference type="GO" id="GO:0005524">
    <property type="term" value="F:ATP binding"/>
    <property type="evidence" value="ECO:0007669"/>
    <property type="project" value="UniProtKB-UniRule"/>
</dbReference>
<gene>
    <name evidence="3" type="ORF">AWC31_15145</name>
</gene>
<keyword evidence="1" id="KW-0067">ATP-binding</keyword>
<evidence type="ECO:0000313" key="4">
    <source>
        <dbReference type="Proteomes" id="UP000193964"/>
    </source>
</evidence>
<dbReference type="InterPro" id="IPR016185">
    <property type="entry name" value="PreATP-grasp_dom_sf"/>
</dbReference>
<keyword evidence="1" id="KW-0547">Nucleotide-binding</keyword>
<comment type="caution">
    <text evidence="3">The sequence shown here is derived from an EMBL/GenBank/DDBJ whole genome shotgun (WGS) entry which is preliminary data.</text>
</comment>
<reference evidence="3 4" key="1">
    <citation type="submission" date="2016-01" db="EMBL/GenBank/DDBJ databases">
        <title>The new phylogeny of the genus Mycobacterium.</title>
        <authorList>
            <person name="Tarcisio F."/>
            <person name="Conor M."/>
            <person name="Antonella G."/>
            <person name="Elisabetta G."/>
            <person name="Giulia F.S."/>
            <person name="Sara T."/>
            <person name="Anna F."/>
            <person name="Clotilde B."/>
            <person name="Roberto B."/>
            <person name="Veronica D.S."/>
            <person name="Fabio R."/>
            <person name="Monica P."/>
            <person name="Olivier J."/>
            <person name="Enrico T."/>
            <person name="Nicola S."/>
        </authorList>
    </citation>
    <scope>NUCLEOTIDE SEQUENCE [LARGE SCALE GENOMIC DNA]</scope>
    <source>
        <strain evidence="3 4">ATCC 700010</strain>
    </source>
</reference>
<dbReference type="InterPro" id="IPR011761">
    <property type="entry name" value="ATP-grasp"/>
</dbReference>
<dbReference type="GO" id="GO:0005737">
    <property type="term" value="C:cytoplasm"/>
    <property type="evidence" value="ECO:0007669"/>
    <property type="project" value="TreeGrafter"/>
</dbReference>
<organism evidence="3 4">
    <name type="scientific">Mycolicibacterium wolinskyi</name>
    <dbReference type="NCBI Taxonomy" id="59750"/>
    <lineage>
        <taxon>Bacteria</taxon>
        <taxon>Bacillati</taxon>
        <taxon>Actinomycetota</taxon>
        <taxon>Actinomycetes</taxon>
        <taxon>Mycobacteriales</taxon>
        <taxon>Mycobacteriaceae</taxon>
        <taxon>Mycolicibacterium</taxon>
    </lineage>
</organism>
<dbReference type="SUPFAM" id="SSF52440">
    <property type="entry name" value="PreATP-grasp domain"/>
    <property type="match status" value="1"/>
</dbReference>
<dbReference type="InterPro" id="IPR004215">
    <property type="entry name" value="GSHS_N"/>
</dbReference>
<name>A0A1X2FH57_9MYCO</name>
<dbReference type="PANTHER" id="PTHR21621">
    <property type="entry name" value="RIBOSOMAL PROTEIN S6 MODIFICATION PROTEIN"/>
    <property type="match status" value="1"/>
</dbReference>
<dbReference type="EMBL" id="LQQA01000006">
    <property type="protein sequence ID" value="ORX17766.1"/>
    <property type="molecule type" value="Genomic_DNA"/>
</dbReference>
<dbReference type="Pfam" id="PF02951">
    <property type="entry name" value="GSH-S_N"/>
    <property type="match status" value="1"/>
</dbReference>
<feature type="domain" description="ATP-grasp" evidence="2">
    <location>
        <begin position="135"/>
        <end position="325"/>
    </location>
</feature>
<sequence length="330" mass="36591">MRLAFLVNRVETEVDEYTTTRLAKGAALMGHEVWYVGLDDVRIGEPDGEIRAHARRGVARDGDTLTAFVDRVKDSSPDCIRLDELDAAFLRNDSIEDLQERPWASSLGSVFGQLLMARGVTVVNDPTVLMRAAAKLYLDEFPAKVRPRSLLTRNSDDVRKFVAAEGRCVIKPLYGAKGRNVFLVEDADEPNLNQMMESVREDGYIYAQGYIDGAEDGDMRIFLLDGELVEADGHVSAFRRVPKGNDPRANICKGGRTRSEDVTGKQRAVVEMMRDKLVHDGMFFVGIDLIGDKVVEINAESPGGLQAIERLYDVDICPVVIDALERRSGA</sequence>
<protein>
    <submittedName>
        <fullName evidence="3">Glutathione synthase</fullName>
    </submittedName>
</protein>
<proteinExistence type="predicted"/>
<dbReference type="GO" id="GO:0046872">
    <property type="term" value="F:metal ion binding"/>
    <property type="evidence" value="ECO:0007669"/>
    <property type="project" value="InterPro"/>
</dbReference>
<evidence type="ECO:0000256" key="1">
    <source>
        <dbReference type="PROSITE-ProRule" id="PRU00409"/>
    </source>
</evidence>
<dbReference type="OrthoDB" id="9785415at2"/>
<dbReference type="PROSITE" id="PS50975">
    <property type="entry name" value="ATP_GRASP"/>
    <property type="match status" value="1"/>
</dbReference>
<dbReference type="InterPro" id="IPR013815">
    <property type="entry name" value="ATP_grasp_subdomain_1"/>
</dbReference>
<dbReference type="Gene3D" id="3.40.50.20">
    <property type="match status" value="1"/>
</dbReference>
<dbReference type="PANTHER" id="PTHR21621:SF4">
    <property type="entry name" value="GLUTATHIONE SYNTHETASE"/>
    <property type="match status" value="1"/>
</dbReference>
<dbReference type="Gene3D" id="3.30.1490.20">
    <property type="entry name" value="ATP-grasp fold, A domain"/>
    <property type="match status" value="1"/>
</dbReference>
<evidence type="ECO:0000313" key="3">
    <source>
        <dbReference type="EMBL" id="ORX17766.1"/>
    </source>
</evidence>
<dbReference type="Gene3D" id="3.30.470.20">
    <property type="entry name" value="ATP-grasp fold, B domain"/>
    <property type="match status" value="1"/>
</dbReference>
<dbReference type="Pfam" id="PF02955">
    <property type="entry name" value="GSH-S_ATP"/>
    <property type="match status" value="1"/>
</dbReference>